<dbReference type="EMBL" id="LAZR01005224">
    <property type="protein sequence ID" value="KKN01788.1"/>
    <property type="molecule type" value="Genomic_DNA"/>
</dbReference>
<sequence>MAASPRPRAGAAITVRRNTLTRDIASVHEVDLIEGEGIQIAVDFDRVEAAARVTITATGGPATDRNVGVSGADTLPGKLDTKLVVSAPLSKVVEGVGGDERLRISHGGQHGFADITGGLSDAQHGTRGVASAHSHADLANLGAHDHAIYARLAQAEVWTALQTFNAGIQLGNGQIRNGAGEIGAILASGPTWRLLGRVGINLGPSADARLTVSENAALNNTNTGLMQFNFSSSQAADITGANFIQAFEVQGTHIAGDSGGSVDYDLQEFGIINIKHTLTGNLGGATAADVYGIRIGPSLTGLSITTLAGLDVVESGIQTASITDNYGVRVRGMTKGTDIYPIHASGWGRSVFQNTNVGAGDPFSLEVLRLAAGNNVAGADGDELVMPFYLDDDQGGGVGSQVEFARLIVIAKDVTSTTKDAEVQFGIMLGNTLRRLWQFGADGVVLDVTTGVDTSFGFSFKGPTGASSTPPYPGFRIRADVGGADALERMDVGWGGQGGANMEFYSGDHGTRSGRLGLTYGAQGAATGQFLVTHNTAVDTWINRFAIDTLVRCYSDLNVVEEGDAEGIKLQIDYVNGNTSGRVFFVENANDLSGFSLLWAGATNPVLGGKTMSLPANRFAIVRHNNSAAGAIVMEFYRGQDDVTIPGPLLVGADALSESGYALELRDDFLLGAFFQELREMAAPSAPAANGCRLWAEDDGAGKTRLMALFATGAAQQIAIQP</sequence>
<name>A0A0F9Q8Y3_9ZZZZ</name>
<protein>
    <submittedName>
        <fullName evidence="1">Uncharacterized protein</fullName>
    </submittedName>
</protein>
<evidence type="ECO:0000313" key="1">
    <source>
        <dbReference type="EMBL" id="KKN01788.1"/>
    </source>
</evidence>
<reference evidence="1" key="1">
    <citation type="journal article" date="2015" name="Nature">
        <title>Complex archaea that bridge the gap between prokaryotes and eukaryotes.</title>
        <authorList>
            <person name="Spang A."/>
            <person name="Saw J.H."/>
            <person name="Jorgensen S.L."/>
            <person name="Zaremba-Niedzwiedzka K."/>
            <person name="Martijn J."/>
            <person name="Lind A.E."/>
            <person name="van Eijk R."/>
            <person name="Schleper C."/>
            <person name="Guy L."/>
            <person name="Ettema T.J."/>
        </authorList>
    </citation>
    <scope>NUCLEOTIDE SEQUENCE</scope>
</reference>
<organism evidence="1">
    <name type="scientific">marine sediment metagenome</name>
    <dbReference type="NCBI Taxonomy" id="412755"/>
    <lineage>
        <taxon>unclassified sequences</taxon>
        <taxon>metagenomes</taxon>
        <taxon>ecological metagenomes</taxon>
    </lineage>
</organism>
<dbReference type="AlphaFoldDB" id="A0A0F9Q8Y3"/>
<accession>A0A0F9Q8Y3</accession>
<proteinExistence type="predicted"/>
<comment type="caution">
    <text evidence="1">The sequence shown here is derived from an EMBL/GenBank/DDBJ whole genome shotgun (WGS) entry which is preliminary data.</text>
</comment>
<gene>
    <name evidence="1" type="ORF">LCGC14_1124220</name>
</gene>